<proteinExistence type="predicted"/>
<dbReference type="SUPFAM" id="SSF47413">
    <property type="entry name" value="lambda repressor-like DNA-binding domains"/>
    <property type="match status" value="1"/>
</dbReference>
<dbReference type="SUPFAM" id="SSF51182">
    <property type="entry name" value="RmlC-like cupins"/>
    <property type="match status" value="1"/>
</dbReference>
<dbReference type="PANTHER" id="PTHR46797:SF20">
    <property type="entry name" value="BLR4304 PROTEIN"/>
    <property type="match status" value="1"/>
</dbReference>
<reference evidence="4 5" key="1">
    <citation type="journal article" date="2015" name="Antonie Van Leeuwenhoek">
        <title>Bosea vaviloviae sp. nov., a new species of slow-growing rhizobia isolated from nodules of the relict species Vavilovia formosa (Stev.) Fed.</title>
        <authorList>
            <person name="Safronova V.I."/>
            <person name="Kuznetsova I.G."/>
            <person name="Sazanova A.L."/>
            <person name="Kimeklis A.K."/>
            <person name="Belimov A.A."/>
            <person name="Andronov E.E."/>
            <person name="Pinaev A.G."/>
            <person name="Chizhevskaya E.P."/>
            <person name="Pukhaev A.R."/>
            <person name="Popov K.P."/>
            <person name="Willems A."/>
            <person name="Tikhonovich I.A."/>
        </authorList>
    </citation>
    <scope>NUCLEOTIDE SEQUENCE [LARGE SCALE GENOMIC DNA]</scope>
    <source>
        <strain evidence="4 5">Vaf18</strain>
    </source>
</reference>
<dbReference type="AlphaFoldDB" id="A0A1D7U3N9"/>
<gene>
    <name evidence="4" type="ORF">BHK69_17430</name>
</gene>
<dbReference type="SMART" id="SM00530">
    <property type="entry name" value="HTH_XRE"/>
    <property type="match status" value="1"/>
</dbReference>
<sequence length="219" mass="23749">MPEISLAERGDAVREATEYGERDSARTGDDLRSAVDIGAHLLKLRKSRGLTLQEVSTLTGVSASAFSKIERNELSPTISTMQRIAQGLGVELVTLLTDQDNSVGAFGGRRSISRAGAGSRHTTGTCNNVLLCADLKNKRATPILTTVTARSPDEYPAWAKSEAEIFVMVQEGTLVVHSRLYEPLELNKGDSVYYDATTEHTWTSKGPTNAVVLWVLVDL</sequence>
<evidence type="ECO:0000259" key="3">
    <source>
        <dbReference type="PROSITE" id="PS50943"/>
    </source>
</evidence>
<dbReference type="InterPro" id="IPR001387">
    <property type="entry name" value="Cro/C1-type_HTH"/>
</dbReference>
<dbReference type="RefSeq" id="WP_069691201.1">
    <property type="nucleotide sequence ID" value="NZ_CP017147.1"/>
</dbReference>
<dbReference type="InterPro" id="IPR050807">
    <property type="entry name" value="TransReg_Diox_bact_type"/>
</dbReference>
<dbReference type="GO" id="GO:0005829">
    <property type="term" value="C:cytosol"/>
    <property type="evidence" value="ECO:0007669"/>
    <property type="project" value="TreeGrafter"/>
</dbReference>
<dbReference type="Gene3D" id="1.10.260.40">
    <property type="entry name" value="lambda repressor-like DNA-binding domains"/>
    <property type="match status" value="1"/>
</dbReference>
<dbReference type="PANTHER" id="PTHR46797">
    <property type="entry name" value="HTH-TYPE TRANSCRIPTIONAL REGULATOR"/>
    <property type="match status" value="1"/>
</dbReference>
<dbReference type="Gene3D" id="2.60.120.10">
    <property type="entry name" value="Jelly Rolls"/>
    <property type="match status" value="1"/>
</dbReference>
<keyword evidence="1" id="KW-0238">DNA-binding</keyword>
<dbReference type="STRING" id="1526658.BHK69_17430"/>
<dbReference type="GO" id="GO:0003677">
    <property type="term" value="F:DNA binding"/>
    <property type="evidence" value="ECO:0007669"/>
    <property type="project" value="UniProtKB-KW"/>
</dbReference>
<dbReference type="CDD" id="cd00093">
    <property type="entry name" value="HTH_XRE"/>
    <property type="match status" value="1"/>
</dbReference>
<keyword evidence="5" id="KW-1185">Reference proteome</keyword>
<organism evidence="4 5">
    <name type="scientific">Bosea vaviloviae</name>
    <dbReference type="NCBI Taxonomy" id="1526658"/>
    <lineage>
        <taxon>Bacteria</taxon>
        <taxon>Pseudomonadati</taxon>
        <taxon>Pseudomonadota</taxon>
        <taxon>Alphaproteobacteria</taxon>
        <taxon>Hyphomicrobiales</taxon>
        <taxon>Boseaceae</taxon>
        <taxon>Bosea</taxon>
    </lineage>
</organism>
<dbReference type="EMBL" id="CP017147">
    <property type="protein sequence ID" value="AOO81991.1"/>
    <property type="molecule type" value="Genomic_DNA"/>
</dbReference>
<dbReference type="Pfam" id="PF01381">
    <property type="entry name" value="HTH_3"/>
    <property type="match status" value="1"/>
</dbReference>
<evidence type="ECO:0000256" key="1">
    <source>
        <dbReference type="ARBA" id="ARBA00023125"/>
    </source>
</evidence>
<accession>A0A1D7U3N9</accession>
<evidence type="ECO:0000313" key="4">
    <source>
        <dbReference type="EMBL" id="AOO81991.1"/>
    </source>
</evidence>
<dbReference type="CDD" id="cd02209">
    <property type="entry name" value="cupin_XRE_C"/>
    <property type="match status" value="1"/>
</dbReference>
<evidence type="ECO:0000313" key="5">
    <source>
        <dbReference type="Proteomes" id="UP000094969"/>
    </source>
</evidence>
<evidence type="ECO:0000256" key="2">
    <source>
        <dbReference type="SAM" id="MobiDB-lite"/>
    </source>
</evidence>
<dbReference type="Proteomes" id="UP000094969">
    <property type="component" value="Chromosome"/>
</dbReference>
<dbReference type="InterPro" id="IPR011051">
    <property type="entry name" value="RmlC_Cupin_sf"/>
</dbReference>
<dbReference type="OrthoDB" id="189170at2"/>
<feature type="domain" description="HTH cro/C1-type" evidence="3">
    <location>
        <begin position="41"/>
        <end position="95"/>
    </location>
</feature>
<protein>
    <submittedName>
        <fullName evidence="4">XRE family transcriptional regulator</fullName>
    </submittedName>
</protein>
<feature type="region of interest" description="Disordered" evidence="2">
    <location>
        <begin position="1"/>
        <end position="27"/>
    </location>
</feature>
<dbReference type="InterPro" id="IPR014710">
    <property type="entry name" value="RmlC-like_jellyroll"/>
</dbReference>
<dbReference type="InterPro" id="IPR013096">
    <property type="entry name" value="Cupin_2"/>
</dbReference>
<name>A0A1D7U3N9_9HYPH</name>
<dbReference type="InterPro" id="IPR010982">
    <property type="entry name" value="Lambda_DNA-bd_dom_sf"/>
</dbReference>
<dbReference type="Pfam" id="PF07883">
    <property type="entry name" value="Cupin_2"/>
    <property type="match status" value="1"/>
</dbReference>
<dbReference type="PROSITE" id="PS50943">
    <property type="entry name" value="HTH_CROC1"/>
    <property type="match status" value="1"/>
</dbReference>
<dbReference type="KEGG" id="bvv:BHK69_17430"/>
<dbReference type="GO" id="GO:0003700">
    <property type="term" value="F:DNA-binding transcription factor activity"/>
    <property type="evidence" value="ECO:0007669"/>
    <property type="project" value="TreeGrafter"/>
</dbReference>